<keyword evidence="6 15" id="KW-0732">Signal</keyword>
<dbReference type="AlphaFoldDB" id="A0A1Q3FNE2"/>
<proteinExistence type="inferred from homology"/>
<dbReference type="GO" id="GO:0006508">
    <property type="term" value="P:proteolysis"/>
    <property type="evidence" value="ECO:0007669"/>
    <property type="project" value="UniProtKB-KW"/>
</dbReference>
<keyword evidence="2" id="KW-0964">Secreted</keyword>
<dbReference type="InterPro" id="IPR043504">
    <property type="entry name" value="Peptidase_S1_PA_chymotrypsin"/>
</dbReference>
<keyword evidence="11" id="KW-0865">Zymogen</keyword>
<keyword evidence="13" id="KW-0325">Glycoprotein</keyword>
<dbReference type="GO" id="GO:0046872">
    <property type="term" value="F:metal ion binding"/>
    <property type="evidence" value="ECO:0007669"/>
    <property type="project" value="UniProtKB-KW"/>
</dbReference>
<dbReference type="GO" id="GO:0005576">
    <property type="term" value="C:extracellular region"/>
    <property type="evidence" value="ECO:0007669"/>
    <property type="project" value="UniProtKB-SubCell"/>
</dbReference>
<dbReference type="Gene3D" id="2.40.10.10">
    <property type="entry name" value="Trypsin-like serine proteases"/>
    <property type="match status" value="3"/>
</dbReference>
<evidence type="ECO:0000256" key="8">
    <source>
        <dbReference type="ARBA" id="ARBA00022825"/>
    </source>
</evidence>
<dbReference type="SMART" id="SM00020">
    <property type="entry name" value="Tryp_SPc"/>
    <property type="match status" value="2"/>
</dbReference>
<dbReference type="Pfam" id="PF00089">
    <property type="entry name" value="Trypsin"/>
    <property type="match status" value="2"/>
</dbReference>
<dbReference type="InterPro" id="IPR009003">
    <property type="entry name" value="Peptidase_S1_PA"/>
</dbReference>
<comment type="subcellular location">
    <subcellularLocation>
        <location evidence="1">Secreted</location>
    </subcellularLocation>
</comment>
<dbReference type="PROSITE" id="PS50240">
    <property type="entry name" value="TRYPSIN_DOM"/>
    <property type="match status" value="2"/>
</dbReference>
<keyword evidence="12" id="KW-1015">Disulfide bond</keyword>
<keyword evidence="4 17" id="KW-0645">Protease</keyword>
<dbReference type="SUPFAM" id="SSF50494">
    <property type="entry name" value="Trypsin-like serine proteases"/>
    <property type="match status" value="2"/>
</dbReference>
<evidence type="ECO:0000256" key="6">
    <source>
        <dbReference type="ARBA" id="ARBA00022729"/>
    </source>
</evidence>
<evidence type="ECO:0000256" key="9">
    <source>
        <dbReference type="ARBA" id="ARBA00022837"/>
    </source>
</evidence>
<evidence type="ECO:0000256" key="1">
    <source>
        <dbReference type="ARBA" id="ARBA00004613"/>
    </source>
</evidence>
<evidence type="ECO:0000256" key="7">
    <source>
        <dbReference type="ARBA" id="ARBA00022801"/>
    </source>
</evidence>
<reference evidence="17" key="1">
    <citation type="submission" date="2017-01" db="EMBL/GenBank/DDBJ databases">
        <title>A deep insight into the sialotranscriptome of adult male and female Cluex tarsalis mosquitoes.</title>
        <authorList>
            <person name="Ribeiro J.M."/>
            <person name="Moreira F."/>
            <person name="Bernard K.A."/>
            <person name="Calvo E."/>
        </authorList>
    </citation>
    <scope>NUCLEOTIDE SEQUENCE</scope>
    <source>
        <strain evidence="17">Kern County</strain>
        <tissue evidence="17">Salivary glands</tissue>
    </source>
</reference>
<feature type="domain" description="Peptidase S1" evidence="16">
    <location>
        <begin position="316"/>
        <end position="566"/>
    </location>
</feature>
<dbReference type="InterPro" id="IPR051487">
    <property type="entry name" value="Ser/Thr_Proteases_Immune/Dev"/>
</dbReference>
<evidence type="ECO:0000313" key="17">
    <source>
        <dbReference type="EMBL" id="JAV29111.1"/>
    </source>
</evidence>
<keyword evidence="8" id="KW-0720">Serine protease</keyword>
<accession>A0A1Q3FNE2</accession>
<evidence type="ECO:0000256" key="10">
    <source>
        <dbReference type="ARBA" id="ARBA00022859"/>
    </source>
</evidence>
<evidence type="ECO:0000256" key="5">
    <source>
        <dbReference type="ARBA" id="ARBA00022723"/>
    </source>
</evidence>
<evidence type="ECO:0000256" key="4">
    <source>
        <dbReference type="ARBA" id="ARBA00022670"/>
    </source>
</evidence>
<keyword evidence="7" id="KW-0378">Hydrolase</keyword>
<comment type="similarity">
    <text evidence="14">Belongs to the peptidase S1 family. CLIP subfamily.</text>
</comment>
<feature type="domain" description="Peptidase S1" evidence="16">
    <location>
        <begin position="32"/>
        <end position="276"/>
    </location>
</feature>
<keyword evidence="5" id="KW-0479">Metal-binding</keyword>
<keyword evidence="3" id="KW-0399">Innate immunity</keyword>
<evidence type="ECO:0000256" key="3">
    <source>
        <dbReference type="ARBA" id="ARBA00022588"/>
    </source>
</evidence>
<evidence type="ECO:0000256" key="15">
    <source>
        <dbReference type="SAM" id="SignalP"/>
    </source>
</evidence>
<evidence type="ECO:0000256" key="14">
    <source>
        <dbReference type="ARBA" id="ARBA00024195"/>
    </source>
</evidence>
<organism evidence="17">
    <name type="scientific">Culex tarsalis</name>
    <name type="common">Encephalitis mosquito</name>
    <dbReference type="NCBI Taxonomy" id="7177"/>
    <lineage>
        <taxon>Eukaryota</taxon>
        <taxon>Metazoa</taxon>
        <taxon>Ecdysozoa</taxon>
        <taxon>Arthropoda</taxon>
        <taxon>Hexapoda</taxon>
        <taxon>Insecta</taxon>
        <taxon>Pterygota</taxon>
        <taxon>Neoptera</taxon>
        <taxon>Endopterygota</taxon>
        <taxon>Diptera</taxon>
        <taxon>Nematocera</taxon>
        <taxon>Culicoidea</taxon>
        <taxon>Culicidae</taxon>
        <taxon>Culicinae</taxon>
        <taxon>Culicini</taxon>
        <taxon>Culex</taxon>
        <taxon>Culex</taxon>
    </lineage>
</organism>
<feature type="signal peptide" evidence="15">
    <location>
        <begin position="1"/>
        <end position="15"/>
    </location>
</feature>
<evidence type="ECO:0000256" key="2">
    <source>
        <dbReference type="ARBA" id="ARBA00022525"/>
    </source>
</evidence>
<dbReference type="EMBL" id="GFDL01005934">
    <property type="protein sequence ID" value="JAV29111.1"/>
    <property type="molecule type" value="Transcribed_RNA"/>
</dbReference>
<protein>
    <submittedName>
        <fullName evidence="17">Putative trypsin-like serine protease</fullName>
    </submittedName>
</protein>
<sequence length="567" mass="62906">MQLVLLLVTIPLVVGSSFFQCGVPKVRVNEVIVRGRDASPGSFPWHTAVYHRKGRSDSYACGGTLISATYVLTADHCVKDDNGYVLSPKRVFARLGVHNLNVPNLQTSQHHDIFTIHRFTESQQKKNDIALLELSTQAMFNQHVQPACINREEDITGQSGVAVGWGFTEDDDLTPTLKAARMPVVSTTTCLEHDRDTFGQTLDSSLFCAGYTNGTTVCNGDSGGGLHVKRGDTWYVVGIISFTAPREDNSILCKKDSYAAFTNVATFVPWIRNVTELLSLAEKGKVTVREGQDPEPKRHYPNYLPRTCGNFVVSRIVGGTPAKLFEFPWMALLAYKDEVKDSPDYLCGGSLINKRYVLTTANCVYPKTPFQVRLGEHDLTTQRDCNPNDANDCAAPVQDVDIDYIVRHQRHDKRARSNNIALVRLAREVCFEDHIQPICLPVTETLREQKLQRYIATGFGRTEYLGNATNVLQKATLPAVQHEECQKQFENSQAALDESHLCAGSTEDGRDTCHGDSGGPLGYPVRYNGVRFVQFGVTSFGRNCGIEPSVYTNVANLMDWILANMQA</sequence>
<keyword evidence="9" id="KW-0106">Calcium</keyword>
<dbReference type="FunFam" id="2.40.10.10:FF:000078">
    <property type="entry name" value="Serine protease H137"/>
    <property type="match status" value="1"/>
</dbReference>
<name>A0A1Q3FNE2_CULTA</name>
<dbReference type="InterPro" id="IPR001254">
    <property type="entry name" value="Trypsin_dom"/>
</dbReference>
<evidence type="ECO:0000259" key="16">
    <source>
        <dbReference type="PROSITE" id="PS50240"/>
    </source>
</evidence>
<dbReference type="InterPro" id="IPR001314">
    <property type="entry name" value="Peptidase_S1A"/>
</dbReference>
<dbReference type="CDD" id="cd00190">
    <property type="entry name" value="Tryp_SPc"/>
    <property type="match status" value="2"/>
</dbReference>
<dbReference type="GO" id="GO:0004252">
    <property type="term" value="F:serine-type endopeptidase activity"/>
    <property type="evidence" value="ECO:0007669"/>
    <property type="project" value="InterPro"/>
</dbReference>
<keyword evidence="10" id="KW-0391">Immunity</keyword>
<feature type="chain" id="PRO_5013066433" evidence="15">
    <location>
        <begin position="16"/>
        <end position="567"/>
    </location>
</feature>
<dbReference type="GO" id="GO:0051604">
    <property type="term" value="P:protein maturation"/>
    <property type="evidence" value="ECO:0007669"/>
    <property type="project" value="UniProtKB-ARBA"/>
</dbReference>
<evidence type="ECO:0000256" key="12">
    <source>
        <dbReference type="ARBA" id="ARBA00023157"/>
    </source>
</evidence>
<dbReference type="GO" id="GO:0045087">
    <property type="term" value="P:innate immune response"/>
    <property type="evidence" value="ECO:0007669"/>
    <property type="project" value="UniProtKB-KW"/>
</dbReference>
<dbReference type="FunFam" id="2.40.10.10:FF:000068">
    <property type="entry name" value="transmembrane protease serine 2"/>
    <property type="match status" value="1"/>
</dbReference>
<dbReference type="PANTHER" id="PTHR24256">
    <property type="entry name" value="TRYPTASE-RELATED"/>
    <property type="match status" value="1"/>
</dbReference>
<evidence type="ECO:0000256" key="11">
    <source>
        <dbReference type="ARBA" id="ARBA00023145"/>
    </source>
</evidence>
<dbReference type="FunFam" id="2.40.10.10:FF:000028">
    <property type="entry name" value="Serine protease easter"/>
    <property type="match status" value="1"/>
</dbReference>
<evidence type="ECO:0000256" key="13">
    <source>
        <dbReference type="ARBA" id="ARBA00023180"/>
    </source>
</evidence>
<dbReference type="PRINTS" id="PR00722">
    <property type="entry name" value="CHYMOTRYPSIN"/>
</dbReference>